<evidence type="ECO:0000259" key="5">
    <source>
        <dbReference type="Pfam" id="PF12333"/>
    </source>
</evidence>
<comment type="function">
    <text evidence="3">Component of the RIX1 complex required for processing of ITS2 sequences from 35S pre-rRNA.</text>
</comment>
<keyword evidence="2 3" id="KW-0539">Nucleus</keyword>
<dbReference type="PANTHER" id="PTHR16056:SF2">
    <property type="entry name" value="TESTIS-EXPRESSED PROTEIN 10"/>
    <property type="match status" value="1"/>
</dbReference>
<feature type="compositionally biased region" description="Basic and acidic residues" evidence="4">
    <location>
        <begin position="557"/>
        <end position="566"/>
    </location>
</feature>
<dbReference type="InterPro" id="IPR024679">
    <property type="entry name" value="Ipi1_N"/>
</dbReference>
<gene>
    <name evidence="6" type="ORF">AC579_3168</name>
</gene>
<dbReference type="GO" id="GO:0120330">
    <property type="term" value="C:rixosome complex"/>
    <property type="evidence" value="ECO:0007669"/>
    <property type="project" value="UniProtKB-UniRule"/>
</dbReference>
<dbReference type="AlphaFoldDB" id="A0A139IEA5"/>
<dbReference type="PANTHER" id="PTHR16056">
    <property type="entry name" value="REGULATOR OF MICROTUBULE DYNAMICS PROTEIN"/>
    <property type="match status" value="1"/>
</dbReference>
<evidence type="ECO:0000313" key="6">
    <source>
        <dbReference type="EMBL" id="KXT12999.1"/>
    </source>
</evidence>
<feature type="domain" description="Pre-rRNA-processing protein Ipi1 N-terminal" evidence="5">
    <location>
        <begin position="136"/>
        <end position="231"/>
    </location>
</feature>
<keyword evidence="7" id="KW-1185">Reference proteome</keyword>
<evidence type="ECO:0000256" key="3">
    <source>
        <dbReference type="RuleBase" id="RU368021"/>
    </source>
</evidence>
<accession>A0A139IEA5</accession>
<protein>
    <recommendedName>
        <fullName evidence="3">Pre-rRNA-processing protein</fullName>
    </recommendedName>
</protein>
<feature type="compositionally biased region" description="Polar residues" evidence="4">
    <location>
        <begin position="578"/>
        <end position="587"/>
    </location>
</feature>
<keyword evidence="3" id="KW-0698">rRNA processing</keyword>
<evidence type="ECO:0000256" key="1">
    <source>
        <dbReference type="ARBA" id="ARBA00004123"/>
    </source>
</evidence>
<feature type="region of interest" description="Disordered" evidence="4">
    <location>
        <begin position="1"/>
        <end position="34"/>
    </location>
</feature>
<feature type="compositionally biased region" description="Polar residues" evidence="4">
    <location>
        <begin position="463"/>
        <end position="475"/>
    </location>
</feature>
<comment type="subcellular location">
    <subcellularLocation>
        <location evidence="1 3">Nucleus</location>
    </subcellularLocation>
</comment>
<dbReference type="Pfam" id="PF12333">
    <property type="entry name" value="Ipi1_N"/>
    <property type="match status" value="1"/>
</dbReference>
<sequence>MGSSAKKKKEKKADFQKAKLKVGKARPKNTNATDTSFQAKSIVLKQQKLSEGSRDATTLFDHNLSLLSSKTDVQRRDALIYLTTAMAASTNALLRPASQILEKAQPLMLDGSSSVRSQLLKLFRLLPANQLGDLSRTLLFARTGMTHLSHDIRLDALDFFDWLMQTNGEVAVSMAGGWVKTLRTFQTVLSWQDAEHNAPAANGNWSAAKSKSNMGSNKLLVRQLNSLSRLLTVGLKRPTVDWQAQAMRAAELFPLWQTDAHMVAKKSNPYGYLNLFGASRDVDSEVYDDAEERANVFVEVGLDQIFRMGVQEAKKEGGEYHDLGLPSHIMASLLDALLPIKDKASMCMALKCTDGELLELKKAVKFEMAREVYDGQALLGVTNFREFDPYHKHRDEVQRRVAESDPVAQEIFEGSRWPAAERAAYQRGPLVKVLDFIIRQLSAMHAQYQDRKEGKRIRRRSRNSFTDSDKSSPVTEKQRSNKRTKIILSYKHDRPWFITCAPSKRVCPAAVPRERSRMPAQSQVTAGQAEEIEDTPQRDSKRQRLSLQNAVRKSRKKDRDQEETRSHRPTPSALTCPRQVSISRQPRPSSPDDLLPEIVEASLPFDVELQTEPQRQSTPTARADMVIKEEESSEPTSANFPANSLAAQLQNTIFQLVDARVDSRKLEVADELHSMIDQSIQECVAEALASKEKEMEERITAHVMAELIEGFSGSAA</sequence>
<dbReference type="OrthoDB" id="361362at2759"/>
<feature type="region of interest" description="Disordered" evidence="4">
    <location>
        <begin position="510"/>
        <end position="595"/>
    </location>
</feature>
<comment type="subunit">
    <text evidence="3">Component of the RIX1 complex.</text>
</comment>
<evidence type="ECO:0000256" key="2">
    <source>
        <dbReference type="ARBA" id="ARBA00023242"/>
    </source>
</evidence>
<dbReference type="Proteomes" id="UP000073492">
    <property type="component" value="Unassembled WGS sequence"/>
</dbReference>
<comment type="caution">
    <text evidence="6">The sequence shown here is derived from an EMBL/GenBank/DDBJ whole genome shotgun (WGS) entry which is preliminary data.</text>
</comment>
<evidence type="ECO:0000313" key="7">
    <source>
        <dbReference type="Proteomes" id="UP000073492"/>
    </source>
</evidence>
<reference evidence="6 7" key="1">
    <citation type="submission" date="2015-07" db="EMBL/GenBank/DDBJ databases">
        <title>Comparative genomics of the Sigatoka disease complex on banana suggests a link between parallel evolutionary changes in Pseudocercospora fijiensis and Pseudocercospora eumusae and increased virulence on the banana host.</title>
        <authorList>
            <person name="Chang T.-C."/>
            <person name="Salvucci A."/>
            <person name="Crous P.W."/>
            <person name="Stergiopoulos I."/>
        </authorList>
    </citation>
    <scope>NUCLEOTIDE SEQUENCE [LARGE SCALE GENOMIC DNA]</scope>
    <source>
        <strain evidence="6 7">CBS 116634</strain>
    </source>
</reference>
<dbReference type="GO" id="GO:0005634">
    <property type="term" value="C:nucleus"/>
    <property type="evidence" value="ECO:0007669"/>
    <property type="project" value="UniProtKB-SubCell"/>
</dbReference>
<proteinExistence type="inferred from homology"/>
<feature type="compositionally biased region" description="Basic residues" evidence="4">
    <location>
        <begin position="1"/>
        <end position="10"/>
    </location>
</feature>
<dbReference type="GO" id="GO:0006364">
    <property type="term" value="P:rRNA processing"/>
    <property type="evidence" value="ECO:0007669"/>
    <property type="project" value="UniProtKB-UniRule"/>
</dbReference>
<keyword evidence="3" id="KW-0690">Ribosome biogenesis</keyword>
<dbReference type="EMBL" id="LFZO01000133">
    <property type="protein sequence ID" value="KXT12999.1"/>
    <property type="molecule type" value="Genomic_DNA"/>
</dbReference>
<comment type="similarity">
    <text evidence="3">Belongs to the IPI1/TEX10 family.</text>
</comment>
<name>A0A139IEA5_9PEZI</name>
<dbReference type="STRING" id="113226.A0A139IEA5"/>
<feature type="region of interest" description="Disordered" evidence="4">
    <location>
        <begin position="449"/>
        <end position="485"/>
    </location>
</feature>
<feature type="compositionally biased region" description="Basic residues" evidence="4">
    <location>
        <begin position="18"/>
        <end position="27"/>
    </location>
</feature>
<organism evidence="6 7">
    <name type="scientific">Pseudocercospora musae</name>
    <dbReference type="NCBI Taxonomy" id="113226"/>
    <lineage>
        <taxon>Eukaryota</taxon>
        <taxon>Fungi</taxon>
        <taxon>Dikarya</taxon>
        <taxon>Ascomycota</taxon>
        <taxon>Pezizomycotina</taxon>
        <taxon>Dothideomycetes</taxon>
        <taxon>Dothideomycetidae</taxon>
        <taxon>Mycosphaerellales</taxon>
        <taxon>Mycosphaerellaceae</taxon>
        <taxon>Pseudocercospora</taxon>
    </lineage>
</organism>
<evidence type="ECO:0000256" key="4">
    <source>
        <dbReference type="SAM" id="MobiDB-lite"/>
    </source>
</evidence>